<evidence type="ECO:0000313" key="2">
    <source>
        <dbReference type="Proteomes" id="UP000605427"/>
    </source>
</evidence>
<name>A0ABQ1ZUY1_9BACL</name>
<accession>A0ABQ1ZUY1</accession>
<keyword evidence="2" id="KW-1185">Reference proteome</keyword>
<dbReference type="EMBL" id="BMDD01000002">
    <property type="protein sequence ID" value="GGH77704.1"/>
    <property type="molecule type" value="Genomic_DNA"/>
</dbReference>
<dbReference type="RefSeq" id="WP_172247461.1">
    <property type="nucleotide sequence ID" value="NZ_BMDD01000002.1"/>
</dbReference>
<reference evidence="2" key="1">
    <citation type="journal article" date="2019" name="Int. J. Syst. Evol. Microbiol.">
        <title>The Global Catalogue of Microorganisms (GCM) 10K type strain sequencing project: providing services to taxonomists for standard genome sequencing and annotation.</title>
        <authorList>
            <consortium name="The Broad Institute Genomics Platform"/>
            <consortium name="The Broad Institute Genome Sequencing Center for Infectious Disease"/>
            <person name="Wu L."/>
            <person name="Ma J."/>
        </authorList>
    </citation>
    <scope>NUCLEOTIDE SEQUENCE [LARGE SCALE GENOMIC DNA]</scope>
    <source>
        <strain evidence="2">CCM 8702</strain>
    </source>
</reference>
<organism evidence="1 2">
    <name type="scientific">Saccharibacillus endophyticus</name>
    <dbReference type="NCBI Taxonomy" id="2060666"/>
    <lineage>
        <taxon>Bacteria</taxon>
        <taxon>Bacillati</taxon>
        <taxon>Bacillota</taxon>
        <taxon>Bacilli</taxon>
        <taxon>Bacillales</taxon>
        <taxon>Paenibacillaceae</taxon>
        <taxon>Saccharibacillus</taxon>
    </lineage>
</organism>
<evidence type="ECO:0000313" key="1">
    <source>
        <dbReference type="EMBL" id="GGH77704.1"/>
    </source>
</evidence>
<comment type="caution">
    <text evidence="1">The sequence shown here is derived from an EMBL/GenBank/DDBJ whole genome shotgun (WGS) entry which is preliminary data.</text>
</comment>
<sequence>MKKVLEKRSAAFPAALVLLLVFVLNACSGPSYRVVADIDWPDIVVTPDALYTALDHGVLRDPDTVTEEIAFTVEQKLYDHIEDPDYRAKPGDAAFLDKGTKLYRVDGFDPQDLMAAPSEQHIGGYRLYAKESFDALPSQDLDRILQDRPASIDVYPAGSPDPLRETSGAEAAEFAGLLSSPIRETKPGAVAGKTPIDYQIVPDNGEPILYAFWLADDGAVRLKEGWVLDGAIRKFLNP</sequence>
<proteinExistence type="predicted"/>
<dbReference type="Proteomes" id="UP000605427">
    <property type="component" value="Unassembled WGS sequence"/>
</dbReference>
<gene>
    <name evidence="1" type="ORF">GCM10007362_21860</name>
</gene>
<protein>
    <submittedName>
        <fullName evidence="1">Uncharacterized protein</fullName>
    </submittedName>
</protein>